<dbReference type="Gene3D" id="1.25.10.10">
    <property type="entry name" value="Leucine-rich Repeat Variant"/>
    <property type="match status" value="1"/>
</dbReference>
<dbReference type="InterPro" id="IPR011989">
    <property type="entry name" value="ARM-like"/>
</dbReference>
<evidence type="ECO:0000313" key="6">
    <source>
        <dbReference type="EMBL" id="KAL3073986.1"/>
    </source>
</evidence>
<dbReference type="Pfam" id="PF00806">
    <property type="entry name" value="PUF"/>
    <property type="match status" value="2"/>
</dbReference>
<feature type="domain" description="PUM-HD" evidence="5">
    <location>
        <begin position="162"/>
        <end position="249"/>
    </location>
</feature>
<dbReference type="Proteomes" id="UP001620626">
    <property type="component" value="Unassembled WGS sequence"/>
</dbReference>
<keyword evidence="2" id="KW-0677">Repeat</keyword>
<evidence type="ECO:0000256" key="2">
    <source>
        <dbReference type="ARBA" id="ARBA00022737"/>
    </source>
</evidence>
<dbReference type="SMART" id="SM00025">
    <property type="entry name" value="Pumilio"/>
    <property type="match status" value="2"/>
</dbReference>
<dbReference type="PROSITE" id="PS50302">
    <property type="entry name" value="PUM"/>
    <property type="match status" value="1"/>
</dbReference>
<sequence length="249" mass="27162">MVMASPTRQDSFPTRTSTGYPPAAMHPFYMMTPPNNNGFGFAHFANSNAPPPSIQSTTMSTGGTTAPSIIGPGATNGQRTPLFYRPHHLQQQSAGGGYATPTALNQQHHNNSNHHHNGHHGQLYQNGCGGTPMAGGGQQQLLHGSASLVGAAGGGRQDRSNHRSHLLDEYRNNRTTNLQLTDLGNHVVEFAQDQHGSRFIQQKLERANPKEKQAVFDEVIQHAQQLMTDVFGNYVIQLFMTMPICEKKT</sequence>
<name>A0ABD2I3X6_9BILA</name>
<evidence type="ECO:0000313" key="7">
    <source>
        <dbReference type="Proteomes" id="UP001620626"/>
    </source>
</evidence>
<protein>
    <recommendedName>
        <fullName evidence="5">PUM-HD domain-containing protein</fullName>
    </recommendedName>
</protein>
<evidence type="ECO:0000256" key="1">
    <source>
        <dbReference type="ARBA" id="ARBA00022473"/>
    </source>
</evidence>
<proteinExistence type="predicted"/>
<dbReference type="EMBL" id="JBICBT010001303">
    <property type="protein sequence ID" value="KAL3073986.1"/>
    <property type="molecule type" value="Genomic_DNA"/>
</dbReference>
<dbReference type="PANTHER" id="PTHR12537">
    <property type="entry name" value="RNA BINDING PROTEIN PUMILIO-RELATED"/>
    <property type="match status" value="1"/>
</dbReference>
<gene>
    <name evidence="6" type="ORF">niasHT_039540</name>
</gene>
<evidence type="ECO:0000259" key="5">
    <source>
        <dbReference type="PROSITE" id="PS50303"/>
    </source>
</evidence>
<comment type="caution">
    <text evidence="6">The sequence shown here is derived from an EMBL/GenBank/DDBJ whole genome shotgun (WGS) entry which is preliminary data.</text>
</comment>
<reference evidence="6 7" key="1">
    <citation type="submission" date="2024-10" db="EMBL/GenBank/DDBJ databases">
        <authorList>
            <person name="Kim D."/>
        </authorList>
    </citation>
    <scope>NUCLEOTIDE SEQUENCE [LARGE SCALE GENOMIC DNA]</scope>
    <source>
        <strain evidence="6">BH-2024</strain>
    </source>
</reference>
<feature type="repeat" description="Pumilio" evidence="4">
    <location>
        <begin position="182"/>
        <end position="217"/>
    </location>
</feature>
<accession>A0ABD2I3X6</accession>
<dbReference type="PROSITE" id="PS50303">
    <property type="entry name" value="PUM_HD"/>
    <property type="match status" value="1"/>
</dbReference>
<evidence type="ECO:0000256" key="4">
    <source>
        <dbReference type="PROSITE-ProRule" id="PRU00317"/>
    </source>
</evidence>
<dbReference type="PANTHER" id="PTHR12537:SF12">
    <property type="entry name" value="MATERNAL PROTEIN PUMILIO"/>
    <property type="match status" value="1"/>
</dbReference>
<keyword evidence="3" id="KW-0221">Differentiation</keyword>
<organism evidence="6 7">
    <name type="scientific">Heterodera trifolii</name>
    <dbReference type="NCBI Taxonomy" id="157864"/>
    <lineage>
        <taxon>Eukaryota</taxon>
        <taxon>Metazoa</taxon>
        <taxon>Ecdysozoa</taxon>
        <taxon>Nematoda</taxon>
        <taxon>Chromadorea</taxon>
        <taxon>Rhabditida</taxon>
        <taxon>Tylenchina</taxon>
        <taxon>Tylenchomorpha</taxon>
        <taxon>Tylenchoidea</taxon>
        <taxon>Heteroderidae</taxon>
        <taxon>Heteroderinae</taxon>
        <taxon>Heterodera</taxon>
    </lineage>
</organism>
<dbReference type="InterPro" id="IPR033133">
    <property type="entry name" value="PUM-HD"/>
</dbReference>
<dbReference type="InterPro" id="IPR016024">
    <property type="entry name" value="ARM-type_fold"/>
</dbReference>
<dbReference type="GO" id="GO:0030154">
    <property type="term" value="P:cell differentiation"/>
    <property type="evidence" value="ECO:0007669"/>
    <property type="project" value="UniProtKB-KW"/>
</dbReference>
<evidence type="ECO:0000256" key="3">
    <source>
        <dbReference type="ARBA" id="ARBA00022782"/>
    </source>
</evidence>
<dbReference type="SUPFAM" id="SSF48371">
    <property type="entry name" value="ARM repeat"/>
    <property type="match status" value="1"/>
</dbReference>
<keyword evidence="1" id="KW-0217">Developmental protein</keyword>
<dbReference type="AlphaFoldDB" id="A0ABD2I3X6"/>
<keyword evidence="7" id="KW-1185">Reference proteome</keyword>
<dbReference type="InterPro" id="IPR001313">
    <property type="entry name" value="Pumilio_RNA-bd_rpt"/>
</dbReference>